<reference evidence="1 2" key="2">
    <citation type="submission" date="2020-05" db="EMBL/GenBank/DDBJ databases">
        <title>Identification and distribution of gene clusters putatively required for synthesis of sphingolipid metabolism inhibitors in phylogenetically diverse species of the filamentous fungus Fusarium.</title>
        <authorList>
            <person name="Kim H.-S."/>
            <person name="Busman M."/>
            <person name="Brown D.W."/>
            <person name="Divon H."/>
            <person name="Uhlig S."/>
            <person name="Proctor R.H."/>
        </authorList>
    </citation>
    <scope>NUCLEOTIDE SEQUENCE [LARGE SCALE GENOMIC DNA]</scope>
    <source>
        <strain evidence="1 2">NRRL 25331</strain>
    </source>
</reference>
<protein>
    <submittedName>
        <fullName evidence="1">Uncharacterized protein</fullName>
    </submittedName>
</protein>
<evidence type="ECO:0000313" key="1">
    <source>
        <dbReference type="EMBL" id="KAF5661715.1"/>
    </source>
</evidence>
<evidence type="ECO:0000313" key="2">
    <source>
        <dbReference type="Proteomes" id="UP000572754"/>
    </source>
</evidence>
<proteinExistence type="predicted"/>
<keyword evidence="2" id="KW-1185">Reference proteome</keyword>
<dbReference type="EMBL" id="JAAQPE010000479">
    <property type="protein sequence ID" value="KAF5661715.1"/>
    <property type="molecule type" value="Genomic_DNA"/>
</dbReference>
<gene>
    <name evidence="1" type="ORF">FCIRC_11741</name>
</gene>
<name>A0A8H5WKB3_FUSCI</name>
<dbReference type="Proteomes" id="UP000572754">
    <property type="component" value="Unassembled WGS sequence"/>
</dbReference>
<reference evidence="2" key="1">
    <citation type="journal article" date="2020" name="BMC Genomics">
        <title>Correction to: Identification and distribution of gene clusters required for synthesis of sphingolipid metabolism inhibitors in diverse species of the filamentous fungus Fusarium.</title>
        <authorList>
            <person name="Kim H.S."/>
            <person name="Lohmar J.M."/>
            <person name="Busman M."/>
            <person name="Brown D.W."/>
            <person name="Naumann T.A."/>
            <person name="Divon H.H."/>
            <person name="Lysoe E."/>
            <person name="Uhlig S."/>
            <person name="Proctor R.H."/>
        </authorList>
    </citation>
    <scope>NUCLEOTIDE SEQUENCE [LARGE SCALE GENOMIC DNA]</scope>
    <source>
        <strain evidence="2">NRRL 25331</strain>
    </source>
</reference>
<dbReference type="AlphaFoldDB" id="A0A8H5WKB3"/>
<sequence length="385" mass="42674">MTQDLNIEALSAADGFLSGLLFLDVTGLSAARRPNTNLLVPRPQSLESWKRMGDIRVILYGYWSQMMNVLPSLRPMNINDTLASLTNPTTFYEAAVLSFRDTLTGHPPHTLGDIVALCILSYATSSYLSNKGSLSTNDASPCIDQWRDAISDHDHRQAFTYIMEALYPGTANLTPTPNPLQHVTEYSEEPFGFTYQDAPFGMSSHQDNLIEDDFLNYLANYGGDPVPGYFALGAESTNQMVQRHCAESYRTRPTGAERPCLRGLQGSAVITQLVYFLEECGELPQILSGRGATTKYANCPIDQLKPRVDEGVKSCIQRMRRTELSLDATFSAIISVVDRFIQLGYLRITEDVQEYMLIVGKVKNCNEPGRMTVAELTFIGAGSYA</sequence>
<comment type="caution">
    <text evidence="1">The sequence shown here is derived from an EMBL/GenBank/DDBJ whole genome shotgun (WGS) entry which is preliminary data.</text>
</comment>
<accession>A0A8H5WKB3</accession>
<organism evidence="1 2">
    <name type="scientific">Fusarium circinatum</name>
    <name type="common">Pitch canker fungus</name>
    <name type="synonym">Gibberella circinata</name>
    <dbReference type="NCBI Taxonomy" id="48490"/>
    <lineage>
        <taxon>Eukaryota</taxon>
        <taxon>Fungi</taxon>
        <taxon>Dikarya</taxon>
        <taxon>Ascomycota</taxon>
        <taxon>Pezizomycotina</taxon>
        <taxon>Sordariomycetes</taxon>
        <taxon>Hypocreomycetidae</taxon>
        <taxon>Hypocreales</taxon>
        <taxon>Nectriaceae</taxon>
        <taxon>Fusarium</taxon>
        <taxon>Fusarium fujikuroi species complex</taxon>
    </lineage>
</organism>